<dbReference type="GO" id="GO:0005829">
    <property type="term" value="C:cytosol"/>
    <property type="evidence" value="ECO:0007669"/>
    <property type="project" value="TreeGrafter"/>
</dbReference>
<comment type="cofactor">
    <cofactor evidence="1 9">
        <name>Zn(2+)</name>
        <dbReference type="ChEBI" id="CHEBI:29105"/>
    </cofactor>
</comment>
<evidence type="ECO:0000256" key="5">
    <source>
        <dbReference type="ARBA" id="ARBA00022723"/>
    </source>
</evidence>
<evidence type="ECO:0000256" key="4">
    <source>
        <dbReference type="ARBA" id="ARBA00012775"/>
    </source>
</evidence>
<dbReference type="GO" id="GO:0046872">
    <property type="term" value="F:metal ion binding"/>
    <property type="evidence" value="ECO:0007669"/>
    <property type="project" value="UniProtKB-KW"/>
</dbReference>
<dbReference type="InterPro" id="IPR032466">
    <property type="entry name" value="Metal_Hydrolase"/>
</dbReference>
<dbReference type="Gene3D" id="4.10.800.20">
    <property type="match status" value="1"/>
</dbReference>
<dbReference type="FunCoup" id="D7G829">
    <property type="interactions" value="50"/>
</dbReference>
<feature type="region of interest" description="Disordered" evidence="10">
    <location>
        <begin position="116"/>
        <end position="143"/>
    </location>
</feature>
<dbReference type="PIRSF" id="PIRSF001251">
    <property type="entry name" value="AMP_deaminase_met"/>
    <property type="match status" value="1"/>
</dbReference>
<dbReference type="Pfam" id="PF19326">
    <property type="entry name" value="AMP_deaminase"/>
    <property type="match status" value="1"/>
</dbReference>
<dbReference type="UniPathway" id="UPA00591">
    <property type="reaction ID" value="UER00663"/>
</dbReference>
<dbReference type="GO" id="GO:0003876">
    <property type="term" value="F:AMP deaminase activity"/>
    <property type="evidence" value="ECO:0007669"/>
    <property type="project" value="UniProtKB-EC"/>
</dbReference>
<organism evidence="11 12">
    <name type="scientific">Ectocarpus siliculosus</name>
    <name type="common">Brown alga</name>
    <name type="synonym">Conferva siliculosa</name>
    <dbReference type="NCBI Taxonomy" id="2880"/>
    <lineage>
        <taxon>Eukaryota</taxon>
        <taxon>Sar</taxon>
        <taxon>Stramenopiles</taxon>
        <taxon>Ochrophyta</taxon>
        <taxon>PX clade</taxon>
        <taxon>Phaeophyceae</taxon>
        <taxon>Ectocarpales</taxon>
        <taxon>Ectocarpaceae</taxon>
        <taxon>Ectocarpus</taxon>
    </lineage>
</organism>
<comment type="similarity">
    <text evidence="3 9">Belongs to the metallo-dependent hydrolases superfamily. Adenosine and AMP deaminases family.</text>
</comment>
<dbReference type="PANTHER" id="PTHR11359:SF0">
    <property type="entry name" value="AMP DEAMINASE"/>
    <property type="match status" value="1"/>
</dbReference>
<evidence type="ECO:0000256" key="2">
    <source>
        <dbReference type="ARBA" id="ARBA00004955"/>
    </source>
</evidence>
<evidence type="ECO:0000256" key="9">
    <source>
        <dbReference type="PIRNR" id="PIRNR001251"/>
    </source>
</evidence>
<dbReference type="InterPro" id="IPR006650">
    <property type="entry name" value="A/AMP_deam_AS"/>
</dbReference>
<dbReference type="EMBL" id="FN649760">
    <property type="protein sequence ID" value="CBJ34012.1"/>
    <property type="molecule type" value="Genomic_DNA"/>
</dbReference>
<comment type="pathway">
    <text evidence="2">Purine metabolism; IMP biosynthesis via salvage pathway; IMP from AMP: step 1/1.</text>
</comment>
<dbReference type="SUPFAM" id="SSF51556">
    <property type="entry name" value="Metallo-dependent hydrolases"/>
    <property type="match status" value="1"/>
</dbReference>
<dbReference type="GO" id="GO:0032264">
    <property type="term" value="P:IMP salvage"/>
    <property type="evidence" value="ECO:0007669"/>
    <property type="project" value="UniProtKB-UniPathway"/>
</dbReference>
<gene>
    <name evidence="11" type="ORF">Esi_0863_0002</name>
</gene>
<dbReference type="EC" id="3.5.4.6" evidence="4 9"/>
<evidence type="ECO:0000256" key="1">
    <source>
        <dbReference type="ARBA" id="ARBA00001947"/>
    </source>
</evidence>
<dbReference type="NCBIfam" id="TIGR01429">
    <property type="entry name" value="AMP_deaminase"/>
    <property type="match status" value="1"/>
</dbReference>
<evidence type="ECO:0000256" key="6">
    <source>
        <dbReference type="ARBA" id="ARBA00022801"/>
    </source>
</evidence>
<keyword evidence="6 9" id="KW-0378">Hydrolase</keyword>
<proteinExistence type="inferred from homology"/>
<dbReference type="InterPro" id="IPR006329">
    <property type="entry name" value="AMPD"/>
</dbReference>
<dbReference type="Gene3D" id="3.20.20.140">
    <property type="entry name" value="Metal-dependent hydrolases"/>
    <property type="match status" value="1"/>
</dbReference>
<keyword evidence="8" id="KW-0546">Nucleotide metabolism</keyword>
<dbReference type="CDD" id="cd01319">
    <property type="entry name" value="AMPD"/>
    <property type="match status" value="1"/>
</dbReference>
<dbReference type="STRING" id="2880.D7G829"/>
<reference evidence="11 12" key="1">
    <citation type="journal article" date="2010" name="Nature">
        <title>The Ectocarpus genome and the independent evolution of multicellularity in brown algae.</title>
        <authorList>
            <person name="Cock J.M."/>
            <person name="Sterck L."/>
            <person name="Rouze P."/>
            <person name="Scornet D."/>
            <person name="Allen A.E."/>
            <person name="Amoutzias G."/>
            <person name="Anthouard V."/>
            <person name="Artiguenave F."/>
            <person name="Aury J.M."/>
            <person name="Badger J.H."/>
            <person name="Beszteri B."/>
            <person name="Billiau K."/>
            <person name="Bonnet E."/>
            <person name="Bothwell J.H."/>
            <person name="Bowler C."/>
            <person name="Boyen C."/>
            <person name="Brownlee C."/>
            <person name="Carrano C.J."/>
            <person name="Charrier B."/>
            <person name="Cho G.Y."/>
            <person name="Coelho S.M."/>
            <person name="Collen J."/>
            <person name="Corre E."/>
            <person name="Da Silva C."/>
            <person name="Delage L."/>
            <person name="Delaroque N."/>
            <person name="Dittami S.M."/>
            <person name="Doulbeau S."/>
            <person name="Elias M."/>
            <person name="Farnham G."/>
            <person name="Gachon C.M."/>
            <person name="Gschloessl B."/>
            <person name="Heesch S."/>
            <person name="Jabbari K."/>
            <person name="Jubin C."/>
            <person name="Kawai H."/>
            <person name="Kimura K."/>
            <person name="Kloareg B."/>
            <person name="Kupper F.C."/>
            <person name="Lang D."/>
            <person name="Le Bail A."/>
            <person name="Leblanc C."/>
            <person name="Lerouge P."/>
            <person name="Lohr M."/>
            <person name="Lopez P.J."/>
            <person name="Martens C."/>
            <person name="Maumus F."/>
            <person name="Michel G."/>
            <person name="Miranda-Saavedra D."/>
            <person name="Morales J."/>
            <person name="Moreau H."/>
            <person name="Motomura T."/>
            <person name="Nagasato C."/>
            <person name="Napoli C.A."/>
            <person name="Nelson D.R."/>
            <person name="Nyvall-Collen P."/>
            <person name="Peters A.F."/>
            <person name="Pommier C."/>
            <person name="Potin P."/>
            <person name="Poulain J."/>
            <person name="Quesneville H."/>
            <person name="Read B."/>
            <person name="Rensing S.A."/>
            <person name="Ritter A."/>
            <person name="Rousvoal S."/>
            <person name="Samanta M."/>
            <person name="Samson G."/>
            <person name="Schroeder D.C."/>
            <person name="Segurens B."/>
            <person name="Strittmatter M."/>
            <person name="Tonon T."/>
            <person name="Tregear J.W."/>
            <person name="Valentin K."/>
            <person name="von Dassow P."/>
            <person name="Yamagishi T."/>
            <person name="Van de Peer Y."/>
            <person name="Wincker P."/>
        </authorList>
    </citation>
    <scope>NUCLEOTIDE SEQUENCE [LARGE SCALE GENOMIC DNA]</scope>
    <source>
        <strain evidence="12">Ec32 / CCAP1310/4</strain>
    </source>
</reference>
<feature type="compositionally biased region" description="Pro residues" evidence="10">
    <location>
        <begin position="121"/>
        <end position="135"/>
    </location>
</feature>
<keyword evidence="7" id="KW-0862">Zinc</keyword>
<protein>
    <recommendedName>
        <fullName evidence="4 9">AMP deaminase</fullName>
        <ecNumber evidence="4 9">3.5.4.6</ecNumber>
    </recommendedName>
</protein>
<accession>D7G829</accession>
<evidence type="ECO:0000256" key="3">
    <source>
        <dbReference type="ARBA" id="ARBA00006676"/>
    </source>
</evidence>
<evidence type="ECO:0000313" key="11">
    <source>
        <dbReference type="EMBL" id="CBJ34012.1"/>
    </source>
</evidence>
<keyword evidence="5 9" id="KW-0479">Metal-binding</keyword>
<evidence type="ECO:0000256" key="10">
    <source>
        <dbReference type="SAM" id="MobiDB-lite"/>
    </source>
</evidence>
<evidence type="ECO:0000256" key="8">
    <source>
        <dbReference type="ARBA" id="ARBA00023080"/>
    </source>
</evidence>
<evidence type="ECO:0000313" key="12">
    <source>
        <dbReference type="Proteomes" id="UP000002630"/>
    </source>
</evidence>
<sequence length="715" mass="81767">MALDRFQEDELIKDHAIQAIAASTLNRSVSNRLFAAEDGSDEEEAAGALGPAEIKGAFFDTVNVHVRQPEDYKRVLVYGGEDEFVDEDMRTSCGQLKTALNLRDKWSTLGPARPCEGARCMPPPPSASSPAPSPGKPVEFRRRPEPEYDPFAHDDVPMTHHRLEVVEGIYYALVEGETLDTPGVRLPSVKEFFTDLKELNGIIHSGPVKSLCFKRLQLLEARFNLHVLLNQEAELAAQKSVPHRDFYNVRKVDTHVHHSACMNQKHLLRFIKHKLKRCPNEVVSYRDGRFMTLQEVFKSLRLNAYDLSVDTLDMHANNTFHRFDRFNLKYNPAGQSRLREIFLKTDNLIAGQYLAQVTREVIADLASSKYQCSEWRLSIYGRRLSEWDKLARWFFTNRLAHPNVRWLIQIPRLYHIYKKIGEVHVFSDMINNIFAPLFEVSVNPDANLALHAFLKTVVGFDSVDDESKRETVQLDHDRYLPSPEEWGIPDNPPYAYWSYYVAQNITSLNRLRKSKGLNTFEYRPHCGEAGDVEHLAACFLLADQINHGLLLRKVPGLQYLYYLRSIGIAMSPLSNNKLFLDYAKNPFPRYFAQGLNVSLSTDDPLMLHYTKDPLLEEYSVAAQVWKLSSVDHCEIARNSVLQSGYEHRFKQHFLGAGYDKGADGNDISMTNVPDIRLRYRHETLSSELQFVEMGGDVRLSLEERAVATAYGTKPK</sequence>
<name>D7G829_ECTSI</name>
<dbReference type="Proteomes" id="UP000002630">
    <property type="component" value="Unassembled WGS sequence"/>
</dbReference>
<dbReference type="OrthoDB" id="1723809at2759"/>
<dbReference type="AlphaFoldDB" id="D7G829"/>
<dbReference type="FunFam" id="4.10.800.20:FF:000001">
    <property type="entry name" value="AMP deaminase"/>
    <property type="match status" value="1"/>
</dbReference>
<keyword evidence="12" id="KW-1185">Reference proteome</keyword>
<dbReference type="InParanoid" id="D7G829"/>
<dbReference type="PROSITE" id="PS00485">
    <property type="entry name" value="A_DEAMINASE"/>
    <property type="match status" value="1"/>
</dbReference>
<evidence type="ECO:0000256" key="7">
    <source>
        <dbReference type="ARBA" id="ARBA00022833"/>
    </source>
</evidence>
<dbReference type="PANTHER" id="PTHR11359">
    <property type="entry name" value="AMP DEAMINASE"/>
    <property type="match status" value="1"/>
</dbReference>
<dbReference type="eggNOG" id="KOG1096">
    <property type="taxonomic scope" value="Eukaryota"/>
</dbReference>
<comment type="catalytic activity">
    <reaction evidence="9">
        <text>AMP + H2O + H(+) = IMP + NH4(+)</text>
        <dbReference type="Rhea" id="RHEA:14777"/>
        <dbReference type="ChEBI" id="CHEBI:15377"/>
        <dbReference type="ChEBI" id="CHEBI:15378"/>
        <dbReference type="ChEBI" id="CHEBI:28938"/>
        <dbReference type="ChEBI" id="CHEBI:58053"/>
        <dbReference type="ChEBI" id="CHEBI:456215"/>
        <dbReference type="EC" id="3.5.4.6"/>
    </reaction>
</comment>
<dbReference type="GO" id="GO:0046033">
    <property type="term" value="P:AMP metabolic process"/>
    <property type="evidence" value="ECO:0007669"/>
    <property type="project" value="TreeGrafter"/>
</dbReference>